<accession>A0ABP9RPN3</accession>
<dbReference type="InterPro" id="IPR017853">
    <property type="entry name" value="GH"/>
</dbReference>
<dbReference type="EC" id="3.2.1.22" evidence="5"/>
<evidence type="ECO:0000256" key="5">
    <source>
        <dbReference type="RuleBase" id="RU361168"/>
    </source>
</evidence>
<evidence type="ECO:0000256" key="1">
    <source>
        <dbReference type="ARBA" id="ARBA00009743"/>
    </source>
</evidence>
<name>A0ABP9RPN3_9ACTN</name>
<dbReference type="Gene3D" id="2.60.120.1060">
    <property type="entry name" value="NPCBM/NEW2 domain"/>
    <property type="match status" value="1"/>
</dbReference>
<dbReference type="SMART" id="SM00776">
    <property type="entry name" value="NPCBM"/>
    <property type="match status" value="1"/>
</dbReference>
<protein>
    <recommendedName>
        <fullName evidence="5">Alpha-galactosidase</fullName>
        <ecNumber evidence="5">3.2.1.22</ecNumber>
    </recommendedName>
    <alternativeName>
        <fullName evidence="5">Melibiase</fullName>
    </alternativeName>
</protein>
<sequence>MRIRTAALSAVILAAVALVLPQTAGAVSPAAGPPNISTPPMGWNSRSLGCNVSDISVRQAVNAMATLASAGYTYVIIDDCWEAKQRDGSGNLTADPTRFPAGMRPLIAYVHSKGLKFGLNLSAGTQTCTGAAPGSYSHEATDGALVKSWGVDYVKYDWCSIPTANFPGQTSEQIAQALYPSMRQALGDDIAFAMNNEDGNSVPWLWGSQLATTWRTNVVTKPIADNYTSMLTIWETNMLRGQYATPHSFTDPDLLEAGLGGMTATEYQTQFSLWAMDNAPLILQASPAKAPANIVANPQVIAVDQDKLGLHAEFVSTDGWYHVLSKPLANGDLAVVLYNESDRETTISTTATKLKLPVAKQYRVQDLWTGAVSTTTGGLSAAVPAHGVAMYRISAQGKGAAKAAPYLTYEVDPATVLGDNKPSTVQPGVHNHIVTRVTNTGGTEDATNVTLSLAAPAGWTVAPLTKPSTKKLAAGKTFTVTWNVTPPVGTAQQNWNLTGAVNYGWGNGKKAQAAEVGGGAVVYLATAPDAGTSYLSDVPWSSAVNHLGPVEKDMSGGNAAAGDGLPITIGGVTYAKGLGTEAPAEVDYYAAGRCTSVQFYAGIDDEVDVPGVVHGSSDFQVWADGELVADTGVLTGGDAPKQVTADVTGAKYVRLIATNGGDNAFFDHADFADAKITCG</sequence>
<reference evidence="9" key="1">
    <citation type="journal article" date="2019" name="Int. J. Syst. Evol. Microbiol.">
        <title>The Global Catalogue of Microorganisms (GCM) 10K type strain sequencing project: providing services to taxonomists for standard genome sequencing and annotation.</title>
        <authorList>
            <consortium name="The Broad Institute Genomics Platform"/>
            <consortium name="The Broad Institute Genome Sequencing Center for Infectious Disease"/>
            <person name="Wu L."/>
            <person name="Ma J."/>
        </authorList>
    </citation>
    <scope>NUCLEOTIDE SEQUENCE [LARGE SCALE GENOMIC DNA]</scope>
    <source>
        <strain evidence="9">JCM 18304</strain>
    </source>
</reference>
<keyword evidence="9" id="KW-1185">Reference proteome</keyword>
<organism evidence="8 9">
    <name type="scientific">Rugosimonospora acidiphila</name>
    <dbReference type="NCBI Taxonomy" id="556531"/>
    <lineage>
        <taxon>Bacteria</taxon>
        <taxon>Bacillati</taxon>
        <taxon>Actinomycetota</taxon>
        <taxon>Actinomycetes</taxon>
        <taxon>Micromonosporales</taxon>
        <taxon>Micromonosporaceae</taxon>
        <taxon>Rugosimonospora</taxon>
    </lineage>
</organism>
<feature type="signal peptide" evidence="6">
    <location>
        <begin position="1"/>
        <end position="26"/>
    </location>
</feature>
<dbReference type="Proteomes" id="UP001501570">
    <property type="component" value="Unassembled WGS sequence"/>
</dbReference>
<dbReference type="InterPro" id="IPR041233">
    <property type="entry name" value="Melibiase_C"/>
</dbReference>
<evidence type="ECO:0000256" key="2">
    <source>
        <dbReference type="ARBA" id="ARBA00022729"/>
    </source>
</evidence>
<dbReference type="CDD" id="cd14792">
    <property type="entry name" value="GH27"/>
    <property type="match status" value="1"/>
</dbReference>
<dbReference type="RefSeq" id="WP_345628155.1">
    <property type="nucleotide sequence ID" value="NZ_BAABJQ010000004.1"/>
</dbReference>
<dbReference type="SUPFAM" id="SSF49785">
    <property type="entry name" value="Galactose-binding domain-like"/>
    <property type="match status" value="1"/>
</dbReference>
<dbReference type="InterPro" id="IPR000111">
    <property type="entry name" value="Glyco_hydro_27/36_CS"/>
</dbReference>
<dbReference type="InterPro" id="IPR018905">
    <property type="entry name" value="A-galactase_NEW3"/>
</dbReference>
<dbReference type="InterPro" id="IPR013780">
    <property type="entry name" value="Glyco_hydro_b"/>
</dbReference>
<dbReference type="Pfam" id="PF10633">
    <property type="entry name" value="NPCBM_assoc"/>
    <property type="match status" value="1"/>
</dbReference>
<dbReference type="Gene3D" id="2.60.40.1180">
    <property type="entry name" value="Golgi alpha-mannosidase II"/>
    <property type="match status" value="1"/>
</dbReference>
<feature type="domain" description="Glycosyl hydrolase family 98 putative carbohydrate-binding module" evidence="7">
    <location>
        <begin position="529"/>
        <end position="678"/>
    </location>
</feature>
<dbReference type="PANTHER" id="PTHR11452:SF75">
    <property type="entry name" value="ALPHA-GALACTOSIDASE MEL1"/>
    <property type="match status" value="1"/>
</dbReference>
<evidence type="ECO:0000256" key="3">
    <source>
        <dbReference type="ARBA" id="ARBA00022801"/>
    </source>
</evidence>
<dbReference type="PANTHER" id="PTHR11452">
    <property type="entry name" value="ALPHA-GALACTOSIDASE/ALPHA-N-ACETYLGALACTOSAMINIDASE"/>
    <property type="match status" value="1"/>
</dbReference>
<comment type="caution">
    <text evidence="8">The sequence shown here is derived from an EMBL/GenBank/DDBJ whole genome shotgun (WGS) entry which is preliminary data.</text>
</comment>
<dbReference type="PROSITE" id="PS00512">
    <property type="entry name" value="ALPHA_GALACTOSIDASE"/>
    <property type="match status" value="1"/>
</dbReference>
<keyword evidence="2 6" id="KW-0732">Signal</keyword>
<keyword evidence="4 5" id="KW-0326">Glycosidase</keyword>
<dbReference type="Pfam" id="PF17801">
    <property type="entry name" value="Melibiase_C"/>
    <property type="match status" value="1"/>
</dbReference>
<evidence type="ECO:0000256" key="4">
    <source>
        <dbReference type="ARBA" id="ARBA00023295"/>
    </source>
</evidence>
<dbReference type="Pfam" id="PF16499">
    <property type="entry name" value="Melibiase_2"/>
    <property type="match status" value="1"/>
</dbReference>
<dbReference type="SUPFAM" id="SSF51011">
    <property type="entry name" value="Glycosyl hydrolase domain"/>
    <property type="match status" value="1"/>
</dbReference>
<evidence type="ECO:0000313" key="8">
    <source>
        <dbReference type="EMBL" id="GAA5182579.1"/>
    </source>
</evidence>
<proteinExistence type="inferred from homology"/>
<gene>
    <name evidence="8" type="ORF">GCM10023322_19890</name>
</gene>
<dbReference type="InterPro" id="IPR008979">
    <property type="entry name" value="Galactose-bd-like_sf"/>
</dbReference>
<dbReference type="Gene3D" id="3.20.20.70">
    <property type="entry name" value="Aldolase class I"/>
    <property type="match status" value="1"/>
</dbReference>
<evidence type="ECO:0000313" key="9">
    <source>
        <dbReference type="Proteomes" id="UP001501570"/>
    </source>
</evidence>
<evidence type="ECO:0000256" key="6">
    <source>
        <dbReference type="SAM" id="SignalP"/>
    </source>
</evidence>
<dbReference type="InterPro" id="IPR038637">
    <property type="entry name" value="NPCBM_sf"/>
</dbReference>
<evidence type="ECO:0000259" key="7">
    <source>
        <dbReference type="SMART" id="SM00776"/>
    </source>
</evidence>
<keyword evidence="3 5" id="KW-0378">Hydrolase</keyword>
<dbReference type="PRINTS" id="PR00740">
    <property type="entry name" value="GLHYDRLASE27"/>
</dbReference>
<dbReference type="Pfam" id="PF08305">
    <property type="entry name" value="NPCBM"/>
    <property type="match status" value="1"/>
</dbReference>
<comment type="catalytic activity">
    <reaction evidence="5">
        <text>Hydrolysis of terminal, non-reducing alpha-D-galactose residues in alpha-D-galactosides, including galactose oligosaccharides, galactomannans and galactolipids.</text>
        <dbReference type="EC" id="3.2.1.22"/>
    </reaction>
</comment>
<feature type="chain" id="PRO_5047364368" description="Alpha-galactosidase" evidence="6">
    <location>
        <begin position="27"/>
        <end position="679"/>
    </location>
</feature>
<dbReference type="InterPro" id="IPR002241">
    <property type="entry name" value="Glyco_hydro_27"/>
</dbReference>
<dbReference type="EMBL" id="BAABJQ010000004">
    <property type="protein sequence ID" value="GAA5182579.1"/>
    <property type="molecule type" value="Genomic_DNA"/>
</dbReference>
<keyword evidence="5" id="KW-1015">Disulfide bond</keyword>
<dbReference type="InterPro" id="IPR013785">
    <property type="entry name" value="Aldolase_TIM"/>
</dbReference>
<dbReference type="InterPro" id="IPR013222">
    <property type="entry name" value="Glyco_hyd_98_carb-bd"/>
</dbReference>
<dbReference type="SUPFAM" id="SSF51445">
    <property type="entry name" value="(Trans)glycosidases"/>
    <property type="match status" value="1"/>
</dbReference>
<comment type="similarity">
    <text evidence="1 5">Belongs to the glycosyl hydrolase 27 family.</text>
</comment>